<feature type="compositionally biased region" description="Pro residues" evidence="12">
    <location>
        <begin position="32"/>
        <end position="57"/>
    </location>
</feature>
<dbReference type="Gene3D" id="2.40.50.140">
    <property type="entry name" value="Nucleic acid-binding proteins"/>
    <property type="match status" value="1"/>
</dbReference>
<feature type="binding site" evidence="9">
    <location>
        <begin position="331"/>
        <end position="336"/>
    </location>
    <ligand>
        <name>ATP</name>
        <dbReference type="ChEBI" id="CHEBI:30616"/>
    </ligand>
</feature>
<dbReference type="SUPFAM" id="SSF50249">
    <property type="entry name" value="Nucleic acid-binding proteins"/>
    <property type="match status" value="1"/>
</dbReference>
<comment type="caution">
    <text evidence="9">Lacks conserved residue(s) required for the propagation of feature annotation.</text>
</comment>
<dbReference type="Pfam" id="PF07498">
    <property type="entry name" value="Rho_N"/>
    <property type="match status" value="1"/>
</dbReference>
<dbReference type="NCBIfam" id="TIGR00767">
    <property type="entry name" value="rho"/>
    <property type="match status" value="1"/>
</dbReference>
<dbReference type="GO" id="GO:0005829">
    <property type="term" value="C:cytosol"/>
    <property type="evidence" value="ECO:0007669"/>
    <property type="project" value="UniProtKB-ARBA"/>
</dbReference>
<dbReference type="InterPro" id="IPR036269">
    <property type="entry name" value="Rho_N_sf"/>
</dbReference>
<dbReference type="SUPFAM" id="SSF52540">
    <property type="entry name" value="P-loop containing nucleoside triphosphate hydrolases"/>
    <property type="match status" value="1"/>
</dbReference>
<organism evidence="14 15">
    <name type="scientific">Noviluteimonas gilva</name>
    <dbReference type="NCBI Taxonomy" id="2682097"/>
    <lineage>
        <taxon>Bacteria</taxon>
        <taxon>Pseudomonadati</taxon>
        <taxon>Pseudomonadota</taxon>
        <taxon>Gammaproteobacteria</taxon>
        <taxon>Lysobacterales</taxon>
        <taxon>Lysobacteraceae</taxon>
        <taxon>Noviluteimonas</taxon>
    </lineage>
</organism>
<dbReference type="HAMAP" id="MF_01884">
    <property type="entry name" value="Rho"/>
    <property type="match status" value="1"/>
</dbReference>
<dbReference type="InterPro" id="IPR000194">
    <property type="entry name" value="ATPase_F1/V1/A1_a/bsu_nucl-bd"/>
</dbReference>
<feature type="binding site" evidence="9">
    <location>
        <position position="362"/>
    </location>
    <ligand>
        <name>ATP</name>
        <dbReference type="ChEBI" id="CHEBI:30616"/>
    </ligand>
</feature>
<dbReference type="GO" id="GO:0005524">
    <property type="term" value="F:ATP binding"/>
    <property type="evidence" value="ECO:0007669"/>
    <property type="project" value="UniProtKB-UniRule"/>
</dbReference>
<evidence type="ECO:0000256" key="7">
    <source>
        <dbReference type="ARBA" id="ARBA00023015"/>
    </source>
</evidence>
<dbReference type="InterPro" id="IPR041703">
    <property type="entry name" value="Rho_factor_ATP-bd"/>
</dbReference>
<dbReference type="InterPro" id="IPR003593">
    <property type="entry name" value="AAA+_ATPase"/>
</dbReference>
<evidence type="ECO:0000256" key="9">
    <source>
        <dbReference type="HAMAP-Rule" id="MF_01884"/>
    </source>
</evidence>
<dbReference type="InterPro" id="IPR012340">
    <property type="entry name" value="NA-bd_OB-fold"/>
</dbReference>
<dbReference type="InterPro" id="IPR011113">
    <property type="entry name" value="Rho_RNA-bd"/>
</dbReference>
<evidence type="ECO:0000256" key="1">
    <source>
        <dbReference type="ARBA" id="ARBA00022472"/>
    </source>
</evidence>
<keyword evidence="8 9" id="KW-0804">Transcription</keyword>
<dbReference type="SMART" id="SM00357">
    <property type="entry name" value="CSP"/>
    <property type="match status" value="1"/>
</dbReference>
<dbReference type="NCBIfam" id="NF006886">
    <property type="entry name" value="PRK09376.1"/>
    <property type="match status" value="1"/>
</dbReference>
<comment type="caution">
    <text evidence="14">The sequence shown here is derived from an EMBL/GenBank/DDBJ whole genome shotgun (WGS) entry which is preliminary data.</text>
</comment>
<dbReference type="AlphaFoldDB" id="A0A7C9LZR7"/>
<feature type="compositionally biased region" description="Low complexity" evidence="12">
    <location>
        <begin position="91"/>
        <end position="100"/>
    </location>
</feature>
<dbReference type="PANTHER" id="PTHR46425:SF1">
    <property type="entry name" value="TRANSCRIPTION TERMINATION FACTOR RHO"/>
    <property type="match status" value="1"/>
</dbReference>
<dbReference type="GO" id="GO:0006353">
    <property type="term" value="P:DNA-templated transcription termination"/>
    <property type="evidence" value="ECO:0007669"/>
    <property type="project" value="UniProtKB-UniRule"/>
</dbReference>
<dbReference type="SMART" id="SM00959">
    <property type="entry name" value="Rho_N"/>
    <property type="match status" value="1"/>
</dbReference>
<feature type="compositionally biased region" description="Polar residues" evidence="12">
    <location>
        <begin position="127"/>
        <end position="137"/>
    </location>
</feature>
<sequence length="568" mass="62788">MSDNTTDSGDVAAKRVRKPRATAAGDTAVATPPAPATQAAPPPPAAPTPQPQAPQPQAPQAQAPQQSQGQPSQGQQSQGDAGDQGGGQEGQGDQQRFNNNNRRDRFRNRRDRQRDRYREEGIPQDNGGEQSFPQQQRMPPPSVPEGFPQYSLSDLKRMPAPKLLEIAEQLNISEGVARARKQDVIFALLKVLTRHGEGVAADGVLEILPDGFGFLRAAEASYLAGPDDTYISPSQIRRFNLRTGDHLSGRIRFPKDGERYFALSVVDTINGEPLEASKNKVLFENLTPLFPRRRFTLERGNGSTEDISGRILDLMAPQGKGQRALIVSPPKAGKTMMLQQVATAITTNHPDVHLIVLLIDERPEEVTEMQRTVRGEVISSTFDEPAARHVQVAEMVIERAKRLVEHKKDVVILLDSITRLARAYNNVVPSSGKVLTGGVDANALHRPKRFFGAARNVEEGGSLTIIATALVETGSKMDEVIYEEFKGTGNSEVLLSRRITEKRVYPAIDINRSGTRREDLLIDPEMLQKIWILRKLLHPMDEIAAMEFLLDKMKNTKSNDEFFGSMKR</sequence>
<accession>A0A7C9LZR7</accession>
<proteinExistence type="inferred from homology"/>
<keyword evidence="5 9" id="KW-0067">ATP-binding</keyword>
<reference evidence="14 15" key="1">
    <citation type="submission" date="2019-12" db="EMBL/GenBank/DDBJ databases">
        <authorList>
            <person name="Xu J."/>
        </authorList>
    </citation>
    <scope>NUCLEOTIDE SEQUENCE [LARGE SCALE GENOMIC DNA]</scope>
    <source>
        <strain evidence="14 15">HX-5-24</strain>
    </source>
</reference>
<dbReference type="SMART" id="SM00382">
    <property type="entry name" value="AAA"/>
    <property type="match status" value="1"/>
</dbReference>
<dbReference type="Pfam" id="PF00006">
    <property type="entry name" value="ATP-synt_ab"/>
    <property type="match status" value="1"/>
</dbReference>
<dbReference type="EC" id="3.6.4.-" evidence="9 10"/>
<protein>
    <recommendedName>
        <fullName evidence="9 10">Transcription termination factor Rho</fullName>
        <ecNumber evidence="9 10">3.6.4.-</ecNumber>
    </recommendedName>
    <alternativeName>
        <fullName evidence="9">ATP-dependent helicase Rho</fullName>
    </alternativeName>
</protein>
<dbReference type="RefSeq" id="WP_156640093.1">
    <property type="nucleotide sequence ID" value="NZ_WOXT01000001.1"/>
</dbReference>
<keyword evidence="4 9" id="KW-0347">Helicase</keyword>
<evidence type="ECO:0000256" key="6">
    <source>
        <dbReference type="ARBA" id="ARBA00022884"/>
    </source>
</evidence>
<comment type="similarity">
    <text evidence="9 11">Belongs to the Rho family.</text>
</comment>
<dbReference type="CDD" id="cd01128">
    <property type="entry name" value="rho_factor_C"/>
    <property type="match status" value="1"/>
</dbReference>
<dbReference type="PROSITE" id="PS51856">
    <property type="entry name" value="RHO_RNA_BD"/>
    <property type="match status" value="1"/>
</dbReference>
<name>A0A7C9LZR7_9GAMM</name>
<evidence type="ECO:0000313" key="14">
    <source>
        <dbReference type="EMBL" id="MUV13108.1"/>
    </source>
</evidence>
<dbReference type="GO" id="GO:0004386">
    <property type="term" value="F:helicase activity"/>
    <property type="evidence" value="ECO:0007669"/>
    <property type="project" value="UniProtKB-UniRule"/>
</dbReference>
<dbReference type="GO" id="GO:0016787">
    <property type="term" value="F:hydrolase activity"/>
    <property type="evidence" value="ECO:0007669"/>
    <property type="project" value="UniProtKB-KW"/>
</dbReference>
<dbReference type="InterPro" id="IPR011129">
    <property type="entry name" value="CSD"/>
</dbReference>
<dbReference type="GO" id="GO:0008186">
    <property type="term" value="F:ATP-dependent activity, acting on RNA"/>
    <property type="evidence" value="ECO:0007669"/>
    <property type="project" value="UniProtKB-UniRule"/>
</dbReference>
<keyword evidence="15" id="KW-1185">Reference proteome</keyword>
<dbReference type="GO" id="GO:0003723">
    <property type="term" value="F:RNA binding"/>
    <property type="evidence" value="ECO:0007669"/>
    <property type="project" value="UniProtKB-UniRule"/>
</dbReference>
<feature type="binding site" evidence="9">
    <location>
        <begin position="319"/>
        <end position="324"/>
    </location>
    <ligand>
        <name>ATP</name>
        <dbReference type="ChEBI" id="CHEBI:30616"/>
    </ligand>
</feature>
<evidence type="ECO:0000256" key="12">
    <source>
        <dbReference type="SAM" id="MobiDB-lite"/>
    </source>
</evidence>
<keyword evidence="2 9" id="KW-0547">Nucleotide-binding</keyword>
<evidence type="ECO:0000256" key="10">
    <source>
        <dbReference type="NCBIfam" id="TIGR00767"/>
    </source>
</evidence>
<evidence type="ECO:0000256" key="4">
    <source>
        <dbReference type="ARBA" id="ARBA00022806"/>
    </source>
</evidence>
<dbReference type="InterPro" id="IPR004665">
    <property type="entry name" value="Term_rho"/>
</dbReference>
<dbReference type="CDD" id="cd04459">
    <property type="entry name" value="Rho_CSD"/>
    <property type="match status" value="1"/>
</dbReference>
<dbReference type="SUPFAM" id="SSF68912">
    <property type="entry name" value="Rho N-terminal domain-like"/>
    <property type="match status" value="1"/>
</dbReference>
<dbReference type="InterPro" id="IPR027417">
    <property type="entry name" value="P-loop_NTPase"/>
</dbReference>
<evidence type="ECO:0000256" key="8">
    <source>
        <dbReference type="ARBA" id="ARBA00023163"/>
    </source>
</evidence>
<dbReference type="Gene3D" id="1.10.720.10">
    <property type="match status" value="1"/>
</dbReference>
<feature type="compositionally biased region" description="Basic and acidic residues" evidence="12">
    <location>
        <begin position="112"/>
        <end position="121"/>
    </location>
</feature>
<feature type="region of interest" description="Disordered" evidence="12">
    <location>
        <begin position="1"/>
        <end position="152"/>
    </location>
</feature>
<evidence type="ECO:0000256" key="2">
    <source>
        <dbReference type="ARBA" id="ARBA00022741"/>
    </source>
</evidence>
<evidence type="ECO:0000259" key="13">
    <source>
        <dbReference type="PROSITE" id="PS51856"/>
    </source>
</evidence>
<evidence type="ECO:0000256" key="11">
    <source>
        <dbReference type="PROSITE-ProRule" id="PRU01203"/>
    </source>
</evidence>
<dbReference type="PANTHER" id="PTHR46425">
    <property type="entry name" value="TRANSCRIPTION TERMINATION FACTOR RHO"/>
    <property type="match status" value="1"/>
</dbReference>
<evidence type="ECO:0000256" key="5">
    <source>
        <dbReference type="ARBA" id="ARBA00022840"/>
    </source>
</evidence>
<keyword evidence="1 9" id="KW-0806">Transcription termination</keyword>
<dbReference type="InterPro" id="IPR011112">
    <property type="entry name" value="Rho-like_N"/>
</dbReference>
<keyword evidence="6 9" id="KW-0694">RNA-binding</keyword>
<dbReference type="Pfam" id="PF07497">
    <property type="entry name" value="Rho_RNA_bind"/>
    <property type="match status" value="1"/>
</dbReference>
<comment type="subunit">
    <text evidence="9">Homohexamer. The homohexamer assembles into an open ring structure.</text>
</comment>
<evidence type="ECO:0000313" key="15">
    <source>
        <dbReference type="Proteomes" id="UP000479692"/>
    </source>
</evidence>
<gene>
    <name evidence="9 14" type="primary">rho</name>
    <name evidence="14" type="ORF">GN331_02700</name>
</gene>
<dbReference type="Proteomes" id="UP000479692">
    <property type="component" value="Unassembled WGS sequence"/>
</dbReference>
<comment type="function">
    <text evidence="9">Facilitates transcription termination by a mechanism that involves Rho binding to the nascent RNA, activation of Rho's RNA-dependent ATPase activity, and release of the mRNA from the DNA template.</text>
</comment>
<feature type="domain" description="Rho RNA-BD" evidence="13">
    <location>
        <begin position="198"/>
        <end position="273"/>
    </location>
</feature>
<dbReference type="EMBL" id="WOXT01000001">
    <property type="protein sequence ID" value="MUV13108.1"/>
    <property type="molecule type" value="Genomic_DNA"/>
</dbReference>
<dbReference type="FunFam" id="3.40.50.300:FF:000072">
    <property type="entry name" value="Transcription termination factor Rho"/>
    <property type="match status" value="1"/>
</dbReference>
<feature type="compositionally biased region" description="Low complexity" evidence="12">
    <location>
        <begin position="21"/>
        <end position="31"/>
    </location>
</feature>
<dbReference type="Gene3D" id="3.40.50.300">
    <property type="entry name" value="P-loop containing nucleotide triphosphate hydrolases"/>
    <property type="match status" value="1"/>
</dbReference>
<keyword evidence="3 9" id="KW-0378">Hydrolase</keyword>
<feature type="compositionally biased region" description="Low complexity" evidence="12">
    <location>
        <begin position="58"/>
        <end position="81"/>
    </location>
</feature>
<evidence type="ECO:0000256" key="3">
    <source>
        <dbReference type="ARBA" id="ARBA00022801"/>
    </source>
</evidence>
<keyword evidence="7 9" id="KW-0805">Transcription regulation</keyword>